<evidence type="ECO:0000256" key="5">
    <source>
        <dbReference type="ARBA" id="ARBA00023180"/>
    </source>
</evidence>
<dbReference type="Gene3D" id="2.170.140.10">
    <property type="entry name" value="Chitin binding domain"/>
    <property type="match status" value="4"/>
</dbReference>
<evidence type="ECO:0000256" key="3">
    <source>
        <dbReference type="ARBA" id="ARBA00022737"/>
    </source>
</evidence>
<evidence type="ECO:0000313" key="8">
    <source>
        <dbReference type="EMBL" id="ALC44367.1"/>
    </source>
</evidence>
<dbReference type="GO" id="GO:0008061">
    <property type="term" value="F:chitin binding"/>
    <property type="evidence" value="ECO:0007669"/>
    <property type="project" value="UniProtKB-KW"/>
</dbReference>
<dbReference type="PANTHER" id="PTHR23301:SF0">
    <property type="entry name" value="CHITIN-BINDING TYPE-2 DOMAIN-CONTAINING PROTEIN-RELATED"/>
    <property type="match status" value="1"/>
</dbReference>
<dbReference type="STRING" id="30019.A0A0M4EQ64"/>
<dbReference type="Proteomes" id="UP000494163">
    <property type="component" value="Chromosome 3L"/>
</dbReference>
<dbReference type="OrthoDB" id="6020543at2759"/>
<accession>A0A0M4EQ64</accession>
<evidence type="ECO:0000259" key="7">
    <source>
        <dbReference type="PROSITE" id="PS50940"/>
    </source>
</evidence>
<sequence>MKWSIGYGLGVCLLALCWFQTSQAITHFEDMCRLFKTGIKIRKPGTCDSYIQCASGHGMEYQCTNGQNFDASSQKCVAATTANKAVCANVCEGLDDMWVSDPTDCANYFYCWNSVAYLGHCENKEHFNETTQSCEYISDSLCVEVANICKLVPSGTKFRREADCSDYYECGKTGSHTLKSCSNQYFDVELGKCMAKDKVECSAHSKKKICVDSKNKPVTGYVSDGATCRGYFSCNYYGSVADVDPIWLQCPEGQFFDKDIQKCAKPSSVVCTFNRCEGRGTMFVTSSKNNCHNYIQCENNVEVAEFTCLWDYFFDEAHQTCTKAMIYDGCCDGRD</sequence>
<keyword evidence="1" id="KW-0147">Chitin-binding</keyword>
<dbReference type="SMART" id="SM00494">
    <property type="entry name" value="ChtBD2"/>
    <property type="match status" value="5"/>
</dbReference>
<dbReference type="AlphaFoldDB" id="A0A0M4EQ64"/>
<keyword evidence="2 6" id="KW-0732">Signal</keyword>
<proteinExistence type="predicted"/>
<dbReference type="PANTHER" id="PTHR23301">
    <property type="entry name" value="CHITIN BINDING PERITROPHIN-A"/>
    <property type="match status" value="1"/>
</dbReference>
<feature type="domain" description="Chitin-binding type-2" evidence="7">
    <location>
        <begin position="29"/>
        <end position="87"/>
    </location>
</feature>
<evidence type="ECO:0000256" key="6">
    <source>
        <dbReference type="SAM" id="SignalP"/>
    </source>
</evidence>
<feature type="domain" description="Chitin-binding type-2" evidence="7">
    <location>
        <begin position="276"/>
        <end position="330"/>
    </location>
</feature>
<dbReference type="PROSITE" id="PS50940">
    <property type="entry name" value="CHIT_BIND_II"/>
    <property type="match status" value="5"/>
</dbReference>
<dbReference type="InterPro" id="IPR036508">
    <property type="entry name" value="Chitin-bd_dom_sf"/>
</dbReference>
<gene>
    <name evidence="8" type="ORF">Dbus_chr3Lg1533</name>
</gene>
<dbReference type="Pfam" id="PF01607">
    <property type="entry name" value="CBM_14"/>
    <property type="match status" value="5"/>
</dbReference>
<feature type="domain" description="Chitin-binding type-2" evidence="7">
    <location>
        <begin position="207"/>
        <end position="273"/>
    </location>
</feature>
<feature type="domain" description="Chitin-binding type-2" evidence="7">
    <location>
        <begin position="88"/>
        <end position="144"/>
    </location>
</feature>
<evidence type="ECO:0000256" key="4">
    <source>
        <dbReference type="ARBA" id="ARBA00023157"/>
    </source>
</evidence>
<dbReference type="SUPFAM" id="SSF57625">
    <property type="entry name" value="Invertebrate chitin-binding proteins"/>
    <property type="match status" value="5"/>
</dbReference>
<name>A0A0M4EQ64_DROBS</name>
<keyword evidence="9" id="KW-1185">Reference proteome</keyword>
<dbReference type="InterPro" id="IPR002557">
    <property type="entry name" value="Chitin-bd_dom"/>
</dbReference>
<dbReference type="EMBL" id="CP012525">
    <property type="protein sequence ID" value="ALC44367.1"/>
    <property type="molecule type" value="Genomic_DNA"/>
</dbReference>
<feature type="domain" description="Chitin-binding type-2" evidence="7">
    <location>
        <begin position="146"/>
        <end position="203"/>
    </location>
</feature>
<dbReference type="OMA" id="CVDVANI"/>
<feature type="chain" id="PRO_5005793700" evidence="6">
    <location>
        <begin position="25"/>
        <end position="335"/>
    </location>
</feature>
<protein>
    <submittedName>
        <fullName evidence="8">CG17147</fullName>
    </submittedName>
</protein>
<organism evidence="8 9">
    <name type="scientific">Drosophila busckii</name>
    <name type="common">Fruit fly</name>
    <dbReference type="NCBI Taxonomy" id="30019"/>
    <lineage>
        <taxon>Eukaryota</taxon>
        <taxon>Metazoa</taxon>
        <taxon>Ecdysozoa</taxon>
        <taxon>Arthropoda</taxon>
        <taxon>Hexapoda</taxon>
        <taxon>Insecta</taxon>
        <taxon>Pterygota</taxon>
        <taxon>Neoptera</taxon>
        <taxon>Endopterygota</taxon>
        <taxon>Diptera</taxon>
        <taxon>Brachycera</taxon>
        <taxon>Muscomorpha</taxon>
        <taxon>Ephydroidea</taxon>
        <taxon>Drosophilidae</taxon>
        <taxon>Drosophila</taxon>
    </lineage>
</organism>
<keyword evidence="4" id="KW-1015">Disulfide bond</keyword>
<keyword evidence="3" id="KW-0677">Repeat</keyword>
<reference evidence="8 9" key="1">
    <citation type="submission" date="2015-08" db="EMBL/GenBank/DDBJ databases">
        <title>Ancestral chromatin configuration constrains chromatin evolution on differentiating sex chromosomes in Drosophila.</title>
        <authorList>
            <person name="Zhou Q."/>
            <person name="Bachtrog D."/>
        </authorList>
    </citation>
    <scope>NUCLEOTIDE SEQUENCE [LARGE SCALE GENOMIC DNA]</scope>
    <source>
        <tissue evidence="8">Whole larvae</tissue>
    </source>
</reference>
<dbReference type="GO" id="GO:0005576">
    <property type="term" value="C:extracellular region"/>
    <property type="evidence" value="ECO:0007669"/>
    <property type="project" value="InterPro"/>
</dbReference>
<dbReference type="InterPro" id="IPR051940">
    <property type="entry name" value="Chitin_bind-dev_reg"/>
</dbReference>
<evidence type="ECO:0000313" key="9">
    <source>
        <dbReference type="Proteomes" id="UP000494163"/>
    </source>
</evidence>
<evidence type="ECO:0000256" key="2">
    <source>
        <dbReference type="ARBA" id="ARBA00022729"/>
    </source>
</evidence>
<feature type="signal peptide" evidence="6">
    <location>
        <begin position="1"/>
        <end position="24"/>
    </location>
</feature>
<evidence type="ECO:0000256" key="1">
    <source>
        <dbReference type="ARBA" id="ARBA00022669"/>
    </source>
</evidence>
<keyword evidence="5" id="KW-0325">Glycoprotein</keyword>